<dbReference type="RefSeq" id="WP_119050377.1">
    <property type="nucleotide sequence ID" value="NZ_CP032157.1"/>
</dbReference>
<evidence type="ECO:0000313" key="2">
    <source>
        <dbReference type="EMBL" id="AXY74490.1"/>
    </source>
</evidence>
<evidence type="ECO:0000313" key="3">
    <source>
        <dbReference type="Proteomes" id="UP000263900"/>
    </source>
</evidence>
<dbReference type="Proteomes" id="UP000263900">
    <property type="component" value="Chromosome"/>
</dbReference>
<evidence type="ECO:0000256" key="1">
    <source>
        <dbReference type="SAM" id="Phobius"/>
    </source>
</evidence>
<feature type="transmembrane region" description="Helical" evidence="1">
    <location>
        <begin position="52"/>
        <end position="75"/>
    </location>
</feature>
<accession>A0A3B7MN85</accession>
<feature type="transmembrane region" description="Helical" evidence="1">
    <location>
        <begin position="81"/>
        <end position="99"/>
    </location>
</feature>
<name>A0A3B7MN85_9BACT</name>
<protein>
    <submittedName>
        <fullName evidence="2">DUF4407 domain-containing protein</fullName>
    </submittedName>
</protein>
<dbReference type="EMBL" id="CP032157">
    <property type="protein sequence ID" value="AXY74490.1"/>
    <property type="molecule type" value="Genomic_DNA"/>
</dbReference>
<gene>
    <name evidence="2" type="ORF">D3H65_11095</name>
</gene>
<keyword evidence="1" id="KW-0472">Membrane</keyword>
<dbReference type="Pfam" id="PF14362">
    <property type="entry name" value="DUF4407"/>
    <property type="match status" value="1"/>
</dbReference>
<keyword evidence="1" id="KW-0812">Transmembrane</keyword>
<dbReference type="InterPro" id="IPR025519">
    <property type="entry name" value="DUF4407"/>
</dbReference>
<dbReference type="OrthoDB" id="594406at2"/>
<dbReference type="AlphaFoldDB" id="A0A3B7MN85"/>
<sequence>MAAQEPVQGNDLYAYDSFSGGGGKRSDNNFLWWCAGAHQQLLKQFPSEHSKYGGLGGVILATFVLAAISSGYAIYSIFNNVGWTILFAIIWGLIIFNFDRFLVSTMRKYGVSRRKQFWMALPRIALALLIGVTIARPLELKIFEKEIDTKVVENIHKKIQLNDSLLQAENTALMQTTTAERSRLESRKLAIEDTLHRLQQAYVQEADGTGGSGRRGIENLTRLKMDAFNNARQQYAPELVLLQGDLVKQDSILAGAKASMEEKRKQYEASAKANVGFLERNKALTDLADEESSVFWTSMLLSLLIILIEVGPILSKLIMPVGPYDIALAKEELTLMAASENDMRKDKELTSEKKKAFYRKQKEVSDQLSEKLSALQQKHIDEELDKWERGEWNPKDHRASMDEVMRKIKERYQVDEGDLL</sequence>
<reference evidence="2 3" key="1">
    <citation type="submission" date="2018-09" db="EMBL/GenBank/DDBJ databases">
        <title>Genome sequencing of strain 6GH32-13.</title>
        <authorList>
            <person name="Weon H.-Y."/>
            <person name="Heo J."/>
            <person name="Kwon S.-W."/>
        </authorList>
    </citation>
    <scope>NUCLEOTIDE SEQUENCE [LARGE SCALE GENOMIC DNA]</scope>
    <source>
        <strain evidence="2 3">5GH32-13</strain>
    </source>
</reference>
<organism evidence="2 3">
    <name type="scientific">Paraflavitalea soli</name>
    <dbReference type="NCBI Taxonomy" id="2315862"/>
    <lineage>
        <taxon>Bacteria</taxon>
        <taxon>Pseudomonadati</taxon>
        <taxon>Bacteroidota</taxon>
        <taxon>Chitinophagia</taxon>
        <taxon>Chitinophagales</taxon>
        <taxon>Chitinophagaceae</taxon>
        <taxon>Paraflavitalea</taxon>
    </lineage>
</organism>
<keyword evidence="1" id="KW-1133">Transmembrane helix</keyword>
<dbReference type="KEGG" id="pseg:D3H65_11095"/>
<feature type="transmembrane region" description="Helical" evidence="1">
    <location>
        <begin position="120"/>
        <end position="138"/>
    </location>
</feature>
<proteinExistence type="predicted"/>
<keyword evidence="3" id="KW-1185">Reference proteome</keyword>